<reference evidence="1 2" key="1">
    <citation type="submission" date="2018-10" db="EMBL/GenBank/DDBJ databases">
        <authorList>
            <person name="Ekblom R."/>
            <person name="Jareborg N."/>
        </authorList>
    </citation>
    <scope>NUCLEOTIDE SEQUENCE [LARGE SCALE GENOMIC DNA]</scope>
    <source>
        <tissue evidence="1">Muscle</tissue>
    </source>
</reference>
<evidence type="ECO:0000313" key="1">
    <source>
        <dbReference type="EMBL" id="VCW66729.1"/>
    </source>
</evidence>
<evidence type="ECO:0000313" key="2">
    <source>
        <dbReference type="Proteomes" id="UP000269945"/>
    </source>
</evidence>
<name>A0A9X9LFF1_GULGU</name>
<gene>
    <name evidence="1" type="ORF">BN2614_LOCUS3</name>
</gene>
<protein>
    <submittedName>
        <fullName evidence="1">Uncharacterized protein</fullName>
    </submittedName>
</protein>
<dbReference type="Proteomes" id="UP000269945">
    <property type="component" value="Unassembled WGS sequence"/>
</dbReference>
<dbReference type="EMBL" id="CYRY02002055">
    <property type="protein sequence ID" value="VCW66729.1"/>
    <property type="molecule type" value="Genomic_DNA"/>
</dbReference>
<proteinExistence type="predicted"/>
<sequence>MDLQAGFSCIFPGPVRRPMPCGERVQKDFSLLLGRAELFPTRKSLESEPVSYEAASRKGIRKTAPKGFKQRDGNSFRITIFHQV</sequence>
<dbReference type="AlphaFoldDB" id="A0A9X9LFF1"/>
<keyword evidence="2" id="KW-1185">Reference proteome</keyword>
<comment type="caution">
    <text evidence="1">The sequence shown here is derived from an EMBL/GenBank/DDBJ whole genome shotgun (WGS) entry which is preliminary data.</text>
</comment>
<organism evidence="1 2">
    <name type="scientific">Gulo gulo</name>
    <name type="common">Wolverine</name>
    <name type="synonym">Gluton</name>
    <dbReference type="NCBI Taxonomy" id="48420"/>
    <lineage>
        <taxon>Eukaryota</taxon>
        <taxon>Metazoa</taxon>
        <taxon>Chordata</taxon>
        <taxon>Craniata</taxon>
        <taxon>Vertebrata</taxon>
        <taxon>Euteleostomi</taxon>
        <taxon>Mammalia</taxon>
        <taxon>Eutheria</taxon>
        <taxon>Laurasiatheria</taxon>
        <taxon>Carnivora</taxon>
        <taxon>Caniformia</taxon>
        <taxon>Musteloidea</taxon>
        <taxon>Mustelidae</taxon>
        <taxon>Guloninae</taxon>
        <taxon>Gulo</taxon>
    </lineage>
</organism>
<accession>A0A9X9LFF1</accession>